<evidence type="ECO:0000259" key="2">
    <source>
        <dbReference type="PROSITE" id="PS50093"/>
    </source>
</evidence>
<dbReference type="PANTHER" id="PTHR46534:SF1">
    <property type="entry name" value="IGGFC-BINDING PROTEIN N-TERMINAL DOMAIN-CONTAINING PROTEIN"/>
    <property type="match status" value="1"/>
</dbReference>
<feature type="domain" description="PKD" evidence="2">
    <location>
        <begin position="493"/>
        <end position="526"/>
    </location>
</feature>
<dbReference type="InterPro" id="IPR035986">
    <property type="entry name" value="PKD_dom_sf"/>
</dbReference>
<dbReference type="AlphaFoldDB" id="A0A1W2H9U2"/>
<evidence type="ECO:0000313" key="4">
    <source>
        <dbReference type="Proteomes" id="UP000192333"/>
    </source>
</evidence>
<proteinExistence type="predicted"/>
<dbReference type="Pfam" id="PF13573">
    <property type="entry name" value="SprB"/>
    <property type="match status" value="1"/>
</dbReference>
<keyword evidence="1" id="KW-0732">Signal</keyword>
<dbReference type="InterPro" id="IPR000601">
    <property type="entry name" value="PKD_dom"/>
</dbReference>
<dbReference type="STRING" id="758820.SAMN00777080_4211"/>
<dbReference type="Pfam" id="PF17517">
    <property type="entry name" value="IgGFc_binding"/>
    <property type="match status" value="1"/>
</dbReference>
<name>A0A1W2H9U2_9BACT</name>
<protein>
    <submittedName>
        <fullName evidence="3">SprB repeat-containing protein</fullName>
    </submittedName>
</protein>
<dbReference type="PROSITE" id="PS50093">
    <property type="entry name" value="PKD"/>
    <property type="match status" value="1"/>
</dbReference>
<dbReference type="Gene3D" id="2.60.40.10">
    <property type="entry name" value="Immunoglobulins"/>
    <property type="match status" value="1"/>
</dbReference>
<dbReference type="CDD" id="cd00146">
    <property type="entry name" value="PKD"/>
    <property type="match status" value="1"/>
</dbReference>
<dbReference type="Gene3D" id="2.60.40.740">
    <property type="match status" value="1"/>
</dbReference>
<feature type="signal peptide" evidence="1">
    <location>
        <begin position="1"/>
        <end position="26"/>
    </location>
</feature>
<evidence type="ECO:0000313" key="3">
    <source>
        <dbReference type="EMBL" id="SMD45554.1"/>
    </source>
</evidence>
<dbReference type="Pfam" id="PF18911">
    <property type="entry name" value="PKD_4"/>
    <property type="match status" value="1"/>
</dbReference>
<sequence>MRVFKFLAVSSFIAVLQVIFSIQLSAQVTTVGKEFWFGFMENNGVPPDAPDRGVVVITASENASGTLQYGGRTLSFNLSPGQQFMHNIDDVDMLHRTSGQVESKGIYIISTGNVSVYAFNERFRSADGTVILPLPTLGKDYYITSHFETMTAQVNYDANVNNESTLLVVGVENNTRIEITPAVFTVNGRPAGLPFEITLNRGQSYQLKARGDLTGSRVRVVGENVDECKNIAVFGGNKWTSVGDCGQANDHLFQQTYPVNTWGTEFFHIPLSGRSSGELVKILASEDNTNVLVDGKNIGTINAGKFISLNFEEDQIAGIETDKPSSVTVFAKSQGCNNPLGSFYQDGDPFMISYSPNQQLLRNITFNALQLPSITSHYVNIVIKTDAKDQTFLDGRNIGNQFNVIPQNPEFSYSRVGISQGVHNLRNPEGLIAYVYGFGFIESYGYAVGASLDNLNFEVESSYEFELVGNRVACYQREGVWEILPENELFTYFIWDFGDGSETKIGKEVTHIYSEIGEYEIKVIAAVSENSCDEQQEVVFKVQVENTDGEIAGITKACPLVEELTYSFLSDEVISKVDWDVVGGEIIEVDEEKKEVTIVWGPANPNAQVIVIPYNSEGCPGDPITLNVVINPLIDAGIPSGEVEICFDPEQIYEYTVAEKFNNRGFEWFIEEGEIVGPNDQSVVEVKWSNPGVTGKIWYREFSLFDDLCEGTSPKLEVIINSALTAAVLDLNNVLCFGENTGSINLDVTGGKTPYTYTWSHQSSLNSNTAGNLSSGSYSVQVTDSFGCSVLLEDIVIEEPQLLSFRELETIATSCFGRADGREVLEITGGVGPYTIDYPQAIINNNQITFSELEGQDYAFVVTDANGCNLPVNFKIDSPMPAVADIRVLKPSCPGQSNGELIVNSVEGIGPYTYLWQYDNSRGLTLEGIPRGVYNISIQDSRGCISNGLGEMVEEEPQVRMPTGFNPLDGLYGPVSNCNVNFTLKVLNRWGNLIYSGDSGWDGLVNGQEAPIGSYTYLIFLEMNVNGQAETKEISGFFTLIR</sequence>
<accession>A0A1W2H9U2</accession>
<gene>
    <name evidence="3" type="ORF">SAMN00777080_4211</name>
</gene>
<dbReference type="EMBL" id="LT838813">
    <property type="protein sequence ID" value="SMD45554.1"/>
    <property type="molecule type" value="Genomic_DNA"/>
</dbReference>
<organism evidence="3 4">
    <name type="scientific">Aquiflexum balticum DSM 16537</name>
    <dbReference type="NCBI Taxonomy" id="758820"/>
    <lineage>
        <taxon>Bacteria</taxon>
        <taxon>Pseudomonadati</taxon>
        <taxon>Bacteroidota</taxon>
        <taxon>Cytophagia</taxon>
        <taxon>Cytophagales</taxon>
        <taxon>Cyclobacteriaceae</taxon>
        <taxon>Aquiflexum</taxon>
    </lineage>
</organism>
<dbReference type="InterPro" id="IPR035234">
    <property type="entry name" value="IgGFc-bd_N"/>
</dbReference>
<dbReference type="InterPro" id="IPR013783">
    <property type="entry name" value="Ig-like_fold"/>
</dbReference>
<feature type="chain" id="PRO_5013275283" evidence="1">
    <location>
        <begin position="27"/>
        <end position="1042"/>
    </location>
</feature>
<dbReference type="SUPFAM" id="SSF49299">
    <property type="entry name" value="PKD domain"/>
    <property type="match status" value="1"/>
</dbReference>
<reference evidence="4" key="1">
    <citation type="submission" date="2017-04" db="EMBL/GenBank/DDBJ databases">
        <authorList>
            <person name="Varghese N."/>
            <person name="Submissions S."/>
        </authorList>
    </citation>
    <scope>NUCLEOTIDE SEQUENCE [LARGE SCALE GENOMIC DNA]</scope>
    <source>
        <strain evidence="4">DSM 16537</strain>
    </source>
</reference>
<dbReference type="RefSeq" id="WP_084122419.1">
    <property type="nucleotide sequence ID" value="NZ_LT838813.1"/>
</dbReference>
<dbReference type="OrthoDB" id="7794186at2"/>
<dbReference type="PANTHER" id="PTHR46534">
    <property type="entry name" value="IGGFC_BINDING DOMAIN-CONTAINING PROTEIN"/>
    <property type="match status" value="1"/>
</dbReference>
<dbReference type="Proteomes" id="UP000192333">
    <property type="component" value="Chromosome I"/>
</dbReference>
<evidence type="ECO:0000256" key="1">
    <source>
        <dbReference type="SAM" id="SignalP"/>
    </source>
</evidence>
<keyword evidence="4" id="KW-1185">Reference proteome</keyword>
<dbReference type="InterPro" id="IPR025667">
    <property type="entry name" value="SprB_repeat"/>
</dbReference>